<feature type="region of interest" description="Disordered" evidence="1">
    <location>
        <begin position="92"/>
        <end position="117"/>
    </location>
</feature>
<protein>
    <submittedName>
        <fullName evidence="2">Uncharacterized protein</fullName>
    </submittedName>
</protein>
<keyword evidence="3" id="KW-1185">Reference proteome</keyword>
<name>A0AAN6ZAG7_9PEZI</name>
<dbReference type="Proteomes" id="UP001304895">
    <property type="component" value="Unassembled WGS sequence"/>
</dbReference>
<organism evidence="2 3">
    <name type="scientific">Trichocladium antarcticum</name>
    <dbReference type="NCBI Taxonomy" id="1450529"/>
    <lineage>
        <taxon>Eukaryota</taxon>
        <taxon>Fungi</taxon>
        <taxon>Dikarya</taxon>
        <taxon>Ascomycota</taxon>
        <taxon>Pezizomycotina</taxon>
        <taxon>Sordariomycetes</taxon>
        <taxon>Sordariomycetidae</taxon>
        <taxon>Sordariales</taxon>
        <taxon>Chaetomiaceae</taxon>
        <taxon>Trichocladium</taxon>
    </lineage>
</organism>
<comment type="caution">
    <text evidence="2">The sequence shown here is derived from an EMBL/GenBank/DDBJ whole genome shotgun (WGS) entry which is preliminary data.</text>
</comment>
<dbReference type="EMBL" id="MU853431">
    <property type="protein sequence ID" value="KAK4130821.1"/>
    <property type="molecule type" value="Genomic_DNA"/>
</dbReference>
<accession>A0AAN6ZAG7</accession>
<gene>
    <name evidence="2" type="ORF">BT67DRAFT_389927</name>
</gene>
<sequence length="129" mass="12946">ITETPPLTSSAAVQTGCPTVTATRELCTTCAVPACLALATVTQSCGCPTPVPTVQLDFPCASGCGGLWCSTSYAIVTVSDCPGESTAITLAPNATVSRPRPSGTSSTPSSSTTASANGAGMMRVPFRLW</sequence>
<proteinExistence type="predicted"/>
<reference evidence="2" key="2">
    <citation type="submission" date="2023-05" db="EMBL/GenBank/DDBJ databases">
        <authorList>
            <consortium name="Lawrence Berkeley National Laboratory"/>
            <person name="Steindorff A."/>
            <person name="Hensen N."/>
            <person name="Bonometti L."/>
            <person name="Westerberg I."/>
            <person name="Brannstrom I.O."/>
            <person name="Guillou S."/>
            <person name="Cros-Aarteil S."/>
            <person name="Calhoun S."/>
            <person name="Haridas S."/>
            <person name="Kuo A."/>
            <person name="Mondo S."/>
            <person name="Pangilinan J."/>
            <person name="Riley R."/>
            <person name="Labutti K."/>
            <person name="Andreopoulos B."/>
            <person name="Lipzen A."/>
            <person name="Chen C."/>
            <person name="Yanf M."/>
            <person name="Daum C."/>
            <person name="Ng V."/>
            <person name="Clum A."/>
            <person name="Ohm R."/>
            <person name="Martin F."/>
            <person name="Silar P."/>
            <person name="Natvig D."/>
            <person name="Lalanne C."/>
            <person name="Gautier V."/>
            <person name="Ament-Velasquez S.L."/>
            <person name="Kruys A."/>
            <person name="Hutchinson M.I."/>
            <person name="Powell A.J."/>
            <person name="Barry K."/>
            <person name="Miller A.N."/>
            <person name="Grigoriev I.V."/>
            <person name="Debuchy R."/>
            <person name="Gladieux P."/>
            <person name="Thoren M.H."/>
            <person name="Johannesson H."/>
        </authorList>
    </citation>
    <scope>NUCLEOTIDE SEQUENCE</scope>
    <source>
        <strain evidence="2">CBS 123565</strain>
    </source>
</reference>
<evidence type="ECO:0000256" key="1">
    <source>
        <dbReference type="SAM" id="MobiDB-lite"/>
    </source>
</evidence>
<dbReference type="AlphaFoldDB" id="A0AAN6ZAG7"/>
<evidence type="ECO:0000313" key="2">
    <source>
        <dbReference type="EMBL" id="KAK4130821.1"/>
    </source>
</evidence>
<evidence type="ECO:0000313" key="3">
    <source>
        <dbReference type="Proteomes" id="UP001304895"/>
    </source>
</evidence>
<reference evidence="2" key="1">
    <citation type="journal article" date="2023" name="Mol. Phylogenet. Evol.">
        <title>Genome-scale phylogeny and comparative genomics of the fungal order Sordariales.</title>
        <authorList>
            <person name="Hensen N."/>
            <person name="Bonometti L."/>
            <person name="Westerberg I."/>
            <person name="Brannstrom I.O."/>
            <person name="Guillou S."/>
            <person name="Cros-Aarteil S."/>
            <person name="Calhoun S."/>
            <person name="Haridas S."/>
            <person name="Kuo A."/>
            <person name="Mondo S."/>
            <person name="Pangilinan J."/>
            <person name="Riley R."/>
            <person name="LaButti K."/>
            <person name="Andreopoulos B."/>
            <person name="Lipzen A."/>
            <person name="Chen C."/>
            <person name="Yan M."/>
            <person name="Daum C."/>
            <person name="Ng V."/>
            <person name="Clum A."/>
            <person name="Steindorff A."/>
            <person name="Ohm R.A."/>
            <person name="Martin F."/>
            <person name="Silar P."/>
            <person name="Natvig D.O."/>
            <person name="Lalanne C."/>
            <person name="Gautier V."/>
            <person name="Ament-Velasquez S.L."/>
            <person name="Kruys A."/>
            <person name="Hutchinson M.I."/>
            <person name="Powell A.J."/>
            <person name="Barry K."/>
            <person name="Miller A.N."/>
            <person name="Grigoriev I.V."/>
            <person name="Debuchy R."/>
            <person name="Gladieux P."/>
            <person name="Hiltunen Thoren M."/>
            <person name="Johannesson H."/>
        </authorList>
    </citation>
    <scope>NUCLEOTIDE SEQUENCE</scope>
    <source>
        <strain evidence="2">CBS 123565</strain>
    </source>
</reference>
<feature type="compositionally biased region" description="Low complexity" evidence="1">
    <location>
        <begin position="97"/>
        <end position="117"/>
    </location>
</feature>
<feature type="non-terminal residue" evidence="2">
    <location>
        <position position="1"/>
    </location>
</feature>